<dbReference type="Proteomes" id="UP000052008">
    <property type="component" value="Unassembled WGS sequence"/>
</dbReference>
<evidence type="ECO:0000313" key="3">
    <source>
        <dbReference type="EMBL" id="KPJ54064.1"/>
    </source>
</evidence>
<evidence type="ECO:0000256" key="2">
    <source>
        <dbReference type="SAM" id="SignalP"/>
    </source>
</evidence>
<feature type="region of interest" description="Disordered" evidence="1">
    <location>
        <begin position="30"/>
        <end position="51"/>
    </location>
</feature>
<dbReference type="STRING" id="1703770.AMJ39_02050"/>
<evidence type="ECO:0000313" key="4">
    <source>
        <dbReference type="Proteomes" id="UP000052008"/>
    </source>
</evidence>
<dbReference type="EMBL" id="LIZS01000007">
    <property type="protein sequence ID" value="KPJ54064.1"/>
    <property type="molecule type" value="Genomic_DNA"/>
</dbReference>
<feature type="signal peptide" evidence="2">
    <location>
        <begin position="1"/>
        <end position="23"/>
    </location>
</feature>
<feature type="chain" id="PRO_5006639663" description="Fibronectin type-III domain-containing protein" evidence="2">
    <location>
        <begin position="24"/>
        <end position="790"/>
    </location>
</feature>
<organism evidence="3 4">
    <name type="scientific">candidate division TA06 bacterium DG_24</name>
    <dbReference type="NCBI Taxonomy" id="1703770"/>
    <lineage>
        <taxon>Bacteria</taxon>
        <taxon>Bacteria division TA06</taxon>
    </lineage>
</organism>
<accession>A0A0S7WV62</accession>
<keyword evidence="2" id="KW-0732">Signal</keyword>
<name>A0A0S7WV62_UNCT6</name>
<protein>
    <recommendedName>
        <fullName evidence="5">Fibronectin type-III domain-containing protein</fullName>
    </recommendedName>
</protein>
<dbReference type="AlphaFoldDB" id="A0A0S7WV62"/>
<gene>
    <name evidence="3" type="ORF">AMJ39_02050</name>
</gene>
<comment type="caution">
    <text evidence="3">The sequence shown here is derived from an EMBL/GenBank/DDBJ whole genome shotgun (WGS) entry which is preliminary data.</text>
</comment>
<proteinExistence type="predicted"/>
<sequence length="790" mass="87473">MCKLSVVLLVLAALCVRGIPAGAMPAAERRSEIAPSADPRGALDTPFPNTERRDHDVGELWLTITNWGFFGTEYDLNFSGCTFPAYSNTCYLFWGGLWVGAINEEGDTLVSTGCEGWAGPHYEFYPGPLDGIDDHKDVITERSTRESSPYYSPLAVSEQDFIAFYSDTATSATWPAFIGPDHEPLGIEVTQRSFAWSYSHARDFIIFDLSLKNVGEDTLRDIYVGLFLDADCGHCGEYWDKAWDDVTGFRRWRDPGDTLWPEGTTYYSWFYPDGIDVGGTAKVQSPADRIDVAWAADANGFSAPDGWPTPGVFGTRLIQTPNPNVRIAYNWWYYPPNGWAPPEVCAPTDPENPDDVLGEPDTDELKYILLTNGYIDPDQLDPVNGLCAAPADARYVLSCGPVFPPWRDPNDPTQWYCAPGDSIPIYLAYVAGEAFHVDAAIPNGPTDYEGHYDFSDLAVNASWAYTVYDNPGLDTDQDGYRGDYVVSAFGDTAWLTGDRVPDFLAPGPPPAPSVTVVPGDGRVTILWDGDLSETAIDAVTGIKDFEGYRLYRSYSSATAEIAGYSRLAQYDLPLRDGSWVWHGDTIPADSLNLGMGHDDWPPPPVSEELASEYPACDYMFVDEPVLNGLPGYYSVTAFDFGFRRGGQWFAPVQVEPIESAPSASHVRAVAHPEAGTGVDDRVWVVPNPYKDSEDYNSIRWENWNRAGWSEHSRRLDFCGLPPRCTIRIFSMGGDLVDEIRHPSGHPVATESTEPWNIISRDFQAVVSGIYIFSVEYENGDNQLGRFVVIK</sequence>
<evidence type="ECO:0000256" key="1">
    <source>
        <dbReference type="SAM" id="MobiDB-lite"/>
    </source>
</evidence>
<evidence type="ECO:0008006" key="5">
    <source>
        <dbReference type="Google" id="ProtNLM"/>
    </source>
</evidence>
<reference evidence="3 4" key="1">
    <citation type="journal article" date="2015" name="Microbiome">
        <title>Genomic resolution of linkages in carbon, nitrogen, and sulfur cycling among widespread estuary sediment bacteria.</title>
        <authorList>
            <person name="Baker B.J."/>
            <person name="Lazar C.S."/>
            <person name="Teske A.P."/>
            <person name="Dick G.J."/>
        </authorList>
    </citation>
    <scope>NUCLEOTIDE SEQUENCE [LARGE SCALE GENOMIC DNA]</scope>
    <source>
        <strain evidence="3">DG_24</strain>
    </source>
</reference>